<accession>A0ABT3GC39</accession>
<dbReference type="SUPFAM" id="SSF48230">
    <property type="entry name" value="Chondroitin AC/alginate lyase"/>
    <property type="match status" value="1"/>
</dbReference>
<evidence type="ECO:0000256" key="2">
    <source>
        <dbReference type="SAM" id="SignalP"/>
    </source>
</evidence>
<dbReference type="Proteomes" id="UP001320876">
    <property type="component" value="Unassembled WGS sequence"/>
</dbReference>
<name>A0ABT3GC39_9BACT</name>
<keyword evidence="2" id="KW-0732">Signal</keyword>
<evidence type="ECO:0000313" key="5">
    <source>
        <dbReference type="Proteomes" id="UP001320876"/>
    </source>
</evidence>
<dbReference type="Pfam" id="PF08124">
    <property type="entry name" value="Lyase_8_N"/>
    <property type="match status" value="1"/>
</dbReference>
<organism evidence="4 5">
    <name type="scientific">Luteolibacter arcticus</name>
    <dbReference type="NCBI Taxonomy" id="1581411"/>
    <lineage>
        <taxon>Bacteria</taxon>
        <taxon>Pseudomonadati</taxon>
        <taxon>Verrucomicrobiota</taxon>
        <taxon>Verrucomicrobiia</taxon>
        <taxon>Verrucomicrobiales</taxon>
        <taxon>Verrucomicrobiaceae</taxon>
        <taxon>Luteolibacter</taxon>
    </lineage>
</organism>
<keyword evidence="5" id="KW-1185">Reference proteome</keyword>
<sequence length="365" mass="39209">MRWRPAYLVCLLPLATNTVTGQTVADLAVVENRVKETVLGSVPSSTTVSSYRTSLQANGSWADINYASTAQTNWAPLGHLDRLRILCRAYAHPSGTLYQDAGLLADILKAYEWWIADDPQSTNWYYNQIASPQGLGECMVLIKSQLSSSRMTSGLARVQRAYVARSTNSGTNTGQNRVDRAIAGIYRGVAAGSTSITADAFLAISDTILVTTAEGIQRDGSFLQHGAQLYNQGYGSLFISNTLKWAAMSKETGFAFSESQRRILADYLLDGTRWMNRGQMIDYTASGRGISRKSQSANGSGLASLATTTSTVIPSYRTAELDSLRASVTAANATGSADPHFPIREPSISGVAISPPGTGRPAMPR</sequence>
<dbReference type="InterPro" id="IPR008929">
    <property type="entry name" value="Chondroitin_lyas"/>
</dbReference>
<dbReference type="PANTHER" id="PTHR38481">
    <property type="entry name" value="HYALURONATE LYASE"/>
    <property type="match status" value="1"/>
</dbReference>
<reference evidence="4 5" key="1">
    <citation type="submission" date="2022-10" db="EMBL/GenBank/DDBJ databases">
        <title>Luteolibacter arcticus strain CCTCC AB 2014275, whole genome shotgun sequencing project.</title>
        <authorList>
            <person name="Zhao G."/>
            <person name="Shen L."/>
        </authorList>
    </citation>
    <scope>NUCLEOTIDE SEQUENCE [LARGE SCALE GENOMIC DNA]</scope>
    <source>
        <strain evidence="4 5">CCTCC AB 2014275</strain>
    </source>
</reference>
<evidence type="ECO:0000256" key="1">
    <source>
        <dbReference type="SAM" id="MobiDB-lite"/>
    </source>
</evidence>
<dbReference type="PANTHER" id="PTHR38481:SF1">
    <property type="entry name" value="HYALURONATE LYASE"/>
    <property type="match status" value="1"/>
</dbReference>
<dbReference type="EMBL" id="JAPDDT010000001">
    <property type="protein sequence ID" value="MCW1921195.1"/>
    <property type="molecule type" value="Genomic_DNA"/>
</dbReference>
<evidence type="ECO:0000313" key="4">
    <source>
        <dbReference type="EMBL" id="MCW1921195.1"/>
    </source>
</evidence>
<feature type="region of interest" description="Disordered" evidence="1">
    <location>
        <begin position="337"/>
        <end position="365"/>
    </location>
</feature>
<feature type="signal peptide" evidence="2">
    <location>
        <begin position="1"/>
        <end position="21"/>
    </location>
</feature>
<dbReference type="RefSeq" id="WP_264485304.1">
    <property type="nucleotide sequence ID" value="NZ_JAPDDT010000001.1"/>
</dbReference>
<protein>
    <recommendedName>
        <fullName evidence="3">Polysaccharide lyase 8 N-terminal alpha-helical domain-containing protein</fullName>
    </recommendedName>
</protein>
<proteinExistence type="predicted"/>
<dbReference type="InterPro" id="IPR038970">
    <property type="entry name" value="Lyase_8"/>
</dbReference>
<feature type="chain" id="PRO_5047490699" description="Polysaccharide lyase 8 N-terminal alpha-helical domain-containing protein" evidence="2">
    <location>
        <begin position="22"/>
        <end position="365"/>
    </location>
</feature>
<feature type="domain" description="Polysaccharide lyase 8 N-terminal alpha-helical" evidence="3">
    <location>
        <begin position="48"/>
        <end position="305"/>
    </location>
</feature>
<gene>
    <name evidence="4" type="ORF">OKA05_01440</name>
</gene>
<comment type="caution">
    <text evidence="4">The sequence shown here is derived from an EMBL/GenBank/DDBJ whole genome shotgun (WGS) entry which is preliminary data.</text>
</comment>
<evidence type="ECO:0000259" key="3">
    <source>
        <dbReference type="Pfam" id="PF08124"/>
    </source>
</evidence>
<dbReference type="InterPro" id="IPR012970">
    <property type="entry name" value="Lyase_8_alpha_N"/>
</dbReference>
<dbReference type="Gene3D" id="1.50.10.100">
    <property type="entry name" value="Chondroitin AC/alginate lyase"/>
    <property type="match status" value="1"/>
</dbReference>